<keyword evidence="1" id="KW-0812">Transmembrane</keyword>
<dbReference type="PATRIC" id="fig|66430.4.peg.1846"/>
<evidence type="ECO:0000313" key="3">
    <source>
        <dbReference type="Proteomes" id="UP000035932"/>
    </source>
</evidence>
<keyword evidence="1" id="KW-0472">Membrane</keyword>
<feature type="transmembrane region" description="Helical" evidence="1">
    <location>
        <begin position="44"/>
        <end position="62"/>
    </location>
</feature>
<proteinExistence type="predicted"/>
<dbReference type="EMBL" id="LFML01000131">
    <property type="protein sequence ID" value="KMO94286.1"/>
    <property type="molecule type" value="Genomic_DNA"/>
</dbReference>
<name>A0A0J7AAG3_9ACTN</name>
<evidence type="ECO:0000256" key="1">
    <source>
        <dbReference type="SAM" id="Phobius"/>
    </source>
</evidence>
<dbReference type="Proteomes" id="UP000035932">
    <property type="component" value="Unassembled WGS sequence"/>
</dbReference>
<reference evidence="2 3" key="1">
    <citation type="submission" date="2015-06" db="EMBL/GenBank/DDBJ databases">
        <title>Recapitulation of the evolution of biosynthetic gene clusters reveals hidden chemical diversity on bacterial genomes.</title>
        <authorList>
            <person name="Cruz-Morales P."/>
            <person name="Martinez-Guerrero C."/>
            <person name="Morales-Escalante M.A."/>
            <person name="Yanez-Guerra L.A."/>
            <person name="Kopp J.F."/>
            <person name="Feldmann J."/>
            <person name="Ramos-Aboites H.E."/>
            <person name="Barona-Gomez F."/>
        </authorList>
    </citation>
    <scope>NUCLEOTIDE SEQUENCE [LARGE SCALE GENOMIC DNA]</scope>
    <source>
        <strain evidence="2 3">ATCC 31245</strain>
    </source>
</reference>
<feature type="transmembrane region" description="Helical" evidence="1">
    <location>
        <begin position="69"/>
        <end position="86"/>
    </location>
</feature>
<sequence length="195" mass="20328">MFMSEAEPKVWRLAALVPVLAAAAVHGWARWCYAAAAAPSAGVALVGGAVLVLGASVLYFVCVRGTRSLFGALFLALGLLLTVTATDQAQSRAEVAPCVVREVKEQVTSSAGEGPPNSRTIYRHLLDCPGGYPDELTEERRLAAAGGEIRVAYDLRHRVSPAPEGESASWTAGLGAAVLLVLSTLVAAAGPFRDE</sequence>
<accession>A0A0J7AAG3</accession>
<keyword evidence="3" id="KW-1185">Reference proteome</keyword>
<gene>
    <name evidence="2" type="ORF">ACS04_29485</name>
</gene>
<evidence type="ECO:0000313" key="2">
    <source>
        <dbReference type="EMBL" id="KMO94286.1"/>
    </source>
</evidence>
<comment type="caution">
    <text evidence="2">The sequence shown here is derived from an EMBL/GenBank/DDBJ whole genome shotgun (WGS) entry which is preliminary data.</text>
</comment>
<keyword evidence="1" id="KW-1133">Transmembrane helix</keyword>
<organism evidence="2 3">
    <name type="scientific">Streptomyces roseus</name>
    <dbReference type="NCBI Taxonomy" id="66430"/>
    <lineage>
        <taxon>Bacteria</taxon>
        <taxon>Bacillati</taxon>
        <taxon>Actinomycetota</taxon>
        <taxon>Actinomycetes</taxon>
        <taxon>Kitasatosporales</taxon>
        <taxon>Streptomycetaceae</taxon>
        <taxon>Streptomyces</taxon>
    </lineage>
</organism>
<dbReference type="AlphaFoldDB" id="A0A0J7AAG3"/>
<protein>
    <submittedName>
        <fullName evidence="2">Uncharacterized protein</fullName>
    </submittedName>
</protein>
<feature type="transmembrane region" description="Helical" evidence="1">
    <location>
        <begin position="170"/>
        <end position="192"/>
    </location>
</feature>